<keyword evidence="3" id="KW-1185">Reference proteome</keyword>
<reference evidence="2 3" key="1">
    <citation type="submission" date="2017-04" db="EMBL/GenBank/DDBJ databases">
        <authorList>
            <person name="Afonso C.L."/>
            <person name="Miller P.J."/>
            <person name="Scott M.A."/>
            <person name="Spackman E."/>
            <person name="Goraichik I."/>
            <person name="Dimitrov K.M."/>
            <person name="Suarez D.L."/>
            <person name="Swayne D.E."/>
        </authorList>
    </citation>
    <scope>NUCLEOTIDE SEQUENCE [LARGE SCALE GENOMIC DNA]</scope>
    <source>
        <strain evidence="2 3">DSM 26133</strain>
    </source>
</reference>
<evidence type="ECO:0000259" key="1">
    <source>
        <dbReference type="Pfam" id="PF08787"/>
    </source>
</evidence>
<organism evidence="2 3">
    <name type="scientific">Reichenbachiella faecimaris</name>
    <dbReference type="NCBI Taxonomy" id="692418"/>
    <lineage>
        <taxon>Bacteria</taxon>
        <taxon>Pseudomonadati</taxon>
        <taxon>Bacteroidota</taxon>
        <taxon>Cytophagia</taxon>
        <taxon>Cytophagales</taxon>
        <taxon>Reichenbachiellaceae</taxon>
        <taxon>Reichenbachiella</taxon>
    </lineage>
</organism>
<dbReference type="EMBL" id="FWYF01000001">
    <property type="protein sequence ID" value="SMD32469.1"/>
    <property type="molecule type" value="Genomic_DNA"/>
</dbReference>
<dbReference type="OrthoDB" id="1408636at2"/>
<dbReference type="Gene3D" id="2.60.120.200">
    <property type="match status" value="1"/>
</dbReference>
<dbReference type="GO" id="GO:0004553">
    <property type="term" value="F:hydrolase activity, hydrolyzing O-glycosyl compounds"/>
    <property type="evidence" value="ECO:0007669"/>
    <property type="project" value="UniProtKB-ARBA"/>
</dbReference>
<protein>
    <submittedName>
        <fullName evidence="2">Alginate lyase</fullName>
    </submittedName>
</protein>
<name>A0A1W2G719_REIFA</name>
<dbReference type="InterPro" id="IPR013320">
    <property type="entry name" value="ConA-like_dom_sf"/>
</dbReference>
<dbReference type="Pfam" id="PF08787">
    <property type="entry name" value="Alginate_lyase2"/>
    <property type="match status" value="1"/>
</dbReference>
<dbReference type="GO" id="GO:0016829">
    <property type="term" value="F:lyase activity"/>
    <property type="evidence" value="ECO:0007669"/>
    <property type="project" value="UniProtKB-KW"/>
</dbReference>
<dbReference type="SUPFAM" id="SSF49899">
    <property type="entry name" value="Concanavalin A-like lectins/glucanases"/>
    <property type="match status" value="1"/>
</dbReference>
<sequence>MQNHIKFKHSGLLALGVVFTLVFLVLTRSSVCGQTRDDYNLPNIDLSHWKVTLPIGKPVEVSPPEILDYANNEVVKPYMYNDSTDGSLVFYAIPGATTSNTKYSRSELREQMTPGSNSVNWTFEQGGRMKGTLAVSEISKQANGKFDRTIIMQIHGRLSNQQKELIGQKDNNAPPILKIYWHNGYVRVKTKVLKDINGAGKQILGKEAWGDDKGYNFPEYVGNKPFTLEVIVTKGRMEVILNEKTSKVYQSIHMRKWGIFENYFKAGNYLQSKDPSAFAKVKYYALEVDHSEVNVAEKTKKRKKD</sequence>
<dbReference type="RefSeq" id="WP_084371127.1">
    <property type="nucleotide sequence ID" value="NZ_FWYF01000001.1"/>
</dbReference>
<evidence type="ECO:0000313" key="2">
    <source>
        <dbReference type="EMBL" id="SMD32469.1"/>
    </source>
</evidence>
<feature type="domain" description="Alginate lyase 2" evidence="1">
    <location>
        <begin position="44"/>
        <end position="290"/>
    </location>
</feature>
<dbReference type="Proteomes" id="UP000192472">
    <property type="component" value="Unassembled WGS sequence"/>
</dbReference>
<proteinExistence type="predicted"/>
<accession>A0A1W2G719</accession>
<keyword evidence="2" id="KW-0456">Lyase</keyword>
<dbReference type="AlphaFoldDB" id="A0A1W2G719"/>
<dbReference type="InterPro" id="IPR014895">
    <property type="entry name" value="Alginate_lyase_2"/>
</dbReference>
<evidence type="ECO:0000313" key="3">
    <source>
        <dbReference type="Proteomes" id="UP000192472"/>
    </source>
</evidence>
<dbReference type="STRING" id="692418.SAMN04488029_0814"/>
<dbReference type="GO" id="GO:0005975">
    <property type="term" value="P:carbohydrate metabolic process"/>
    <property type="evidence" value="ECO:0007669"/>
    <property type="project" value="UniProtKB-ARBA"/>
</dbReference>
<gene>
    <name evidence="2" type="ORF">SAMN04488029_0814</name>
</gene>